<comment type="cofactor">
    <cofactor evidence="6">
        <name>[2Fe-2S] cluster</name>
        <dbReference type="ChEBI" id="CHEBI:190135"/>
    </cofactor>
</comment>
<evidence type="ECO:0000256" key="3">
    <source>
        <dbReference type="ARBA" id="ARBA00022723"/>
    </source>
</evidence>
<dbReference type="EMBL" id="LKAQ01000004">
    <property type="protein sequence ID" value="OIQ49122.1"/>
    <property type="molecule type" value="Genomic_DNA"/>
</dbReference>
<evidence type="ECO:0000256" key="1">
    <source>
        <dbReference type="ARBA" id="ARBA00010643"/>
    </source>
</evidence>
<dbReference type="GO" id="GO:0003954">
    <property type="term" value="F:NADH dehydrogenase activity"/>
    <property type="evidence" value="ECO:0007669"/>
    <property type="project" value="TreeGrafter"/>
</dbReference>
<dbReference type="PROSITE" id="PS01099">
    <property type="entry name" value="COMPLEX1_24K"/>
    <property type="match status" value="1"/>
</dbReference>
<comment type="cofactor">
    <cofactor evidence="7">
        <name>[2Fe-2S] cluster</name>
        <dbReference type="ChEBI" id="CHEBI:190135"/>
    </cofactor>
    <text evidence="7">Binds 1 [2Fe-2S] cluster.</text>
</comment>
<comment type="caution">
    <text evidence="8">The sequence shown here is derived from an EMBL/GenBank/DDBJ whole genome shotgun (WGS) entry which is preliminary data.</text>
</comment>
<keyword evidence="2 7" id="KW-0001">2Fe-2S</keyword>
<feature type="binding site" evidence="7">
    <location>
        <position position="85"/>
    </location>
    <ligand>
        <name>[2Fe-2S] cluster</name>
        <dbReference type="ChEBI" id="CHEBI:190135"/>
    </ligand>
</feature>
<dbReference type="InterPro" id="IPR002023">
    <property type="entry name" value="NuoE-like"/>
</dbReference>
<dbReference type="Pfam" id="PF01257">
    <property type="entry name" value="2Fe-2S_thioredx"/>
    <property type="match status" value="1"/>
</dbReference>
<evidence type="ECO:0000256" key="5">
    <source>
        <dbReference type="ARBA" id="ARBA00023014"/>
    </source>
</evidence>
<dbReference type="InterPro" id="IPR042128">
    <property type="entry name" value="NuoE_dom"/>
</dbReference>
<keyword evidence="4 7" id="KW-0408">Iron</keyword>
<feature type="binding site" evidence="7">
    <location>
        <position position="121"/>
    </location>
    <ligand>
        <name>[2Fe-2S] cluster</name>
        <dbReference type="ChEBI" id="CHEBI:190135"/>
    </ligand>
</feature>
<evidence type="ECO:0000256" key="7">
    <source>
        <dbReference type="PIRSR" id="PIRSR000216-1"/>
    </source>
</evidence>
<gene>
    <name evidence="8" type="primary">nuoE</name>
    <name evidence="8" type="ORF">BerOc1_01045</name>
</gene>
<feature type="binding site" evidence="7">
    <location>
        <position position="125"/>
    </location>
    <ligand>
        <name>[2Fe-2S] cluster</name>
        <dbReference type="ChEBI" id="CHEBI:190135"/>
    </ligand>
</feature>
<dbReference type="InterPro" id="IPR041921">
    <property type="entry name" value="NuoE_N"/>
</dbReference>
<dbReference type="InterPro" id="IPR036249">
    <property type="entry name" value="Thioredoxin-like_sf"/>
</dbReference>
<keyword evidence="9" id="KW-1185">Reference proteome</keyword>
<evidence type="ECO:0000313" key="8">
    <source>
        <dbReference type="EMBL" id="OIQ49122.1"/>
    </source>
</evidence>
<evidence type="ECO:0000256" key="4">
    <source>
        <dbReference type="ARBA" id="ARBA00023004"/>
    </source>
</evidence>
<protein>
    <submittedName>
        <fullName evidence="8">NADH-quinone oxidoreductase subunit E</fullName>
        <ecNumber evidence="8">1.6.5.11</ecNumber>
    </submittedName>
</protein>
<dbReference type="GO" id="GO:0046872">
    <property type="term" value="F:metal ion binding"/>
    <property type="evidence" value="ECO:0007669"/>
    <property type="project" value="UniProtKB-KW"/>
</dbReference>
<dbReference type="Proteomes" id="UP000181901">
    <property type="component" value="Unassembled WGS sequence"/>
</dbReference>
<evidence type="ECO:0000256" key="2">
    <source>
        <dbReference type="ARBA" id="ARBA00022714"/>
    </source>
</evidence>
<keyword evidence="8" id="KW-0560">Oxidoreductase</keyword>
<dbReference type="SUPFAM" id="SSF52833">
    <property type="entry name" value="Thioredoxin-like"/>
    <property type="match status" value="1"/>
</dbReference>
<keyword evidence="5 7" id="KW-0411">Iron-sulfur</keyword>
<dbReference type="PANTHER" id="PTHR10371:SF3">
    <property type="entry name" value="NADH DEHYDROGENASE [UBIQUINONE] FLAVOPROTEIN 2, MITOCHONDRIAL"/>
    <property type="match status" value="1"/>
</dbReference>
<accession>A0A1J5MSZ6</accession>
<name>A0A1J5MSZ6_9BACT</name>
<evidence type="ECO:0000313" key="9">
    <source>
        <dbReference type="Proteomes" id="UP000181901"/>
    </source>
</evidence>
<dbReference type="OrthoDB" id="9807941at2"/>
<dbReference type="Gene3D" id="1.10.10.1590">
    <property type="entry name" value="NADH-quinone oxidoreductase subunit E"/>
    <property type="match status" value="1"/>
</dbReference>
<keyword evidence="3 7" id="KW-0479">Metal-binding</keyword>
<dbReference type="CDD" id="cd03064">
    <property type="entry name" value="TRX_Fd_NuoE"/>
    <property type="match status" value="1"/>
</dbReference>
<proteinExistence type="inferred from homology"/>
<feature type="binding site" evidence="7">
    <location>
        <position position="80"/>
    </location>
    <ligand>
        <name>[2Fe-2S] cluster</name>
        <dbReference type="ChEBI" id="CHEBI:190135"/>
    </ligand>
</feature>
<dbReference type="GO" id="GO:0051537">
    <property type="term" value="F:2 iron, 2 sulfur cluster binding"/>
    <property type="evidence" value="ECO:0007669"/>
    <property type="project" value="UniProtKB-KW"/>
</dbReference>
<evidence type="ECO:0000256" key="6">
    <source>
        <dbReference type="ARBA" id="ARBA00034078"/>
    </source>
</evidence>
<comment type="similarity">
    <text evidence="1">Belongs to the complex I 24 kDa subunit family.</text>
</comment>
<dbReference type="NCBIfam" id="NF005722">
    <property type="entry name" value="PRK07539.1-2"/>
    <property type="match status" value="1"/>
</dbReference>
<dbReference type="RefSeq" id="WP_071544669.1">
    <property type="nucleotide sequence ID" value="NZ_LKAQ01000004.1"/>
</dbReference>
<reference evidence="8 9" key="1">
    <citation type="submission" date="2015-09" db="EMBL/GenBank/DDBJ databases">
        <title>Genome of Desulfovibrio dechloracetivorans BerOc1, a mercury methylating strain isolated from highly hydrocarbons and metals contaminated coastal sediments.</title>
        <authorList>
            <person name="Goni Urriza M."/>
            <person name="Gassie C."/>
            <person name="Bouchez O."/>
            <person name="Klopp C."/>
            <person name="Ranchou-Peyruse A."/>
            <person name="Remy G."/>
        </authorList>
    </citation>
    <scope>NUCLEOTIDE SEQUENCE [LARGE SCALE GENOMIC DNA]</scope>
    <source>
        <strain evidence="8 9">BerOc1</strain>
    </source>
</reference>
<dbReference type="PANTHER" id="PTHR10371">
    <property type="entry name" value="NADH DEHYDROGENASE UBIQUINONE FLAVOPROTEIN 2, MITOCHONDRIAL"/>
    <property type="match status" value="1"/>
</dbReference>
<organism evidence="8 9">
    <name type="scientific">Pseudodesulfovibrio hydrargyri</name>
    <dbReference type="NCBI Taxonomy" id="2125990"/>
    <lineage>
        <taxon>Bacteria</taxon>
        <taxon>Pseudomonadati</taxon>
        <taxon>Thermodesulfobacteriota</taxon>
        <taxon>Desulfovibrionia</taxon>
        <taxon>Desulfovibrionales</taxon>
        <taxon>Desulfovibrionaceae</taxon>
    </lineage>
</organism>
<dbReference type="AlphaFoldDB" id="A0A1J5MSZ6"/>
<dbReference type="PIRSF" id="PIRSF000216">
    <property type="entry name" value="NADH_DH_24kDa"/>
    <property type="match status" value="1"/>
</dbReference>
<dbReference type="EC" id="1.6.5.11" evidence="8"/>
<sequence length="166" mass="18984">MLPRELEQEIAEMVRETDHVEEKIIDVIYLLQRHFGYFSDEAMGHAARLTGKTLVELEELATFYDFIYREPLGRFVIHVCDGVTCWMHHENGLFDYLCRKLGVEVGETTADGLFTVLPTACLGNCHNAPAMLVNGEHYGRLTPEKVDRILDNLRENADTIPLCLCR</sequence>
<dbReference type="Gene3D" id="3.40.30.10">
    <property type="entry name" value="Glutaredoxin"/>
    <property type="match status" value="1"/>
</dbReference>